<dbReference type="Proteomes" id="UP001153076">
    <property type="component" value="Unassembled WGS sequence"/>
</dbReference>
<reference evidence="1" key="1">
    <citation type="submission" date="2022-04" db="EMBL/GenBank/DDBJ databases">
        <title>Carnegiea gigantea Genome sequencing and assembly v2.</title>
        <authorList>
            <person name="Copetti D."/>
            <person name="Sanderson M.J."/>
            <person name="Burquez A."/>
            <person name="Wojciechowski M.F."/>
        </authorList>
    </citation>
    <scope>NUCLEOTIDE SEQUENCE</scope>
    <source>
        <strain evidence="1">SGP5-SGP5p</strain>
        <tissue evidence="1">Aerial part</tissue>
    </source>
</reference>
<accession>A0A9Q1JT57</accession>
<evidence type="ECO:0000313" key="1">
    <source>
        <dbReference type="EMBL" id="KAJ8430537.1"/>
    </source>
</evidence>
<proteinExistence type="predicted"/>
<gene>
    <name evidence="1" type="ORF">Cgig2_012321</name>
</gene>
<dbReference type="PANTHER" id="PTHR33240:SF17">
    <property type="entry name" value="EUKARYOTIC PEPTIDE CHAIN RELEASE FACTOR GTP-BINDING SUBUNIT-LIKE"/>
    <property type="match status" value="1"/>
</dbReference>
<evidence type="ECO:0000313" key="2">
    <source>
        <dbReference type="Proteomes" id="UP001153076"/>
    </source>
</evidence>
<sequence>MVFEVEQGPHFTSLHNDPLAVEMKVASAIVRRIIIDIGSYMDIITWDCLKKLTYPGRDIVPLVYPIPGFGAQDVNLTGVIQLSLCFGDKGKAKNVKVDFLVVGRDELHLFGVPAFRLRPLTLLHLIDASLKVAVLLESPSQPPRRLRPQPLQEQLRPWRAPCLTYPAGLSSRPTKSLSLPSVSCSGVYTESQFPLTLGAQI</sequence>
<dbReference type="EMBL" id="JAKOGI010000784">
    <property type="protein sequence ID" value="KAJ8430537.1"/>
    <property type="molecule type" value="Genomic_DNA"/>
</dbReference>
<dbReference type="AlphaFoldDB" id="A0A9Q1JT57"/>
<comment type="caution">
    <text evidence="1">The sequence shown here is derived from an EMBL/GenBank/DDBJ whole genome shotgun (WGS) entry which is preliminary data.</text>
</comment>
<organism evidence="1 2">
    <name type="scientific">Carnegiea gigantea</name>
    <dbReference type="NCBI Taxonomy" id="171969"/>
    <lineage>
        <taxon>Eukaryota</taxon>
        <taxon>Viridiplantae</taxon>
        <taxon>Streptophyta</taxon>
        <taxon>Embryophyta</taxon>
        <taxon>Tracheophyta</taxon>
        <taxon>Spermatophyta</taxon>
        <taxon>Magnoliopsida</taxon>
        <taxon>eudicotyledons</taxon>
        <taxon>Gunneridae</taxon>
        <taxon>Pentapetalae</taxon>
        <taxon>Caryophyllales</taxon>
        <taxon>Cactineae</taxon>
        <taxon>Cactaceae</taxon>
        <taxon>Cactoideae</taxon>
        <taxon>Echinocereeae</taxon>
        <taxon>Carnegiea</taxon>
    </lineage>
</organism>
<keyword evidence="2" id="KW-1185">Reference proteome</keyword>
<protein>
    <submittedName>
        <fullName evidence="1">Uncharacterized protein</fullName>
    </submittedName>
</protein>
<dbReference type="PANTHER" id="PTHR33240">
    <property type="entry name" value="OS08G0508500 PROTEIN"/>
    <property type="match status" value="1"/>
</dbReference>
<name>A0A9Q1JT57_9CARY</name>